<proteinExistence type="predicted"/>
<dbReference type="EMBL" id="AHFK01000001">
    <property type="protein sequence ID" value="EOQ22598.1"/>
    <property type="molecule type" value="Genomic_DNA"/>
</dbReference>
<dbReference type="AlphaFoldDB" id="A0A9W5RCR7"/>
<protein>
    <submittedName>
        <fullName evidence="1">Uncharacterized protein</fullName>
    </submittedName>
</protein>
<reference evidence="1 2" key="1">
    <citation type="submission" date="2012-12" db="EMBL/GenBank/DDBJ databases">
        <title>The Genome Sequence of Bacillus cereus VD184.</title>
        <authorList>
            <consortium name="The Broad Institute Genome Sequencing Platform"/>
            <consortium name="The Broad Institute Genome Sequencing Center for Infectious Disease"/>
            <person name="Feldgarden M."/>
            <person name="Van der Auwera G.A."/>
            <person name="Mahillon J."/>
            <person name="Duprez V."/>
            <person name="Timmery S."/>
            <person name="Mattelet C."/>
            <person name="Dierick K."/>
            <person name="Sun M."/>
            <person name="Yu Z."/>
            <person name="Zhu L."/>
            <person name="Hu X."/>
            <person name="Shank E.B."/>
            <person name="Swiecicka I."/>
            <person name="Hansen B.M."/>
            <person name="Andrup L."/>
            <person name="Walker B."/>
            <person name="Young S.K."/>
            <person name="Zeng Q."/>
            <person name="Gargeya S."/>
            <person name="Fitzgerald M."/>
            <person name="Haas B."/>
            <person name="Abouelleil A."/>
            <person name="Alvarado L."/>
            <person name="Arachchi H.M."/>
            <person name="Berlin A.M."/>
            <person name="Chapman S.B."/>
            <person name="Dewar J."/>
            <person name="Goldberg J."/>
            <person name="Griggs A."/>
            <person name="Gujja S."/>
            <person name="Hansen M."/>
            <person name="Howarth C."/>
            <person name="Imamovic A."/>
            <person name="Larimer J."/>
            <person name="McCowan C."/>
            <person name="Murphy C."/>
            <person name="Neiman D."/>
            <person name="Pearson M."/>
            <person name="Priest M."/>
            <person name="Roberts A."/>
            <person name="Saif S."/>
            <person name="Shea T."/>
            <person name="Sisk P."/>
            <person name="Sykes S."/>
            <person name="Wortman J."/>
            <person name="Nusbaum C."/>
            <person name="Birren B."/>
        </authorList>
    </citation>
    <scope>NUCLEOTIDE SEQUENCE [LARGE SCALE GENOMIC DNA]</scope>
    <source>
        <strain evidence="1 2">VD184</strain>
    </source>
</reference>
<name>A0A9W5RCR7_BACCE</name>
<organism evidence="1 2">
    <name type="scientific">Bacillus cereus VD184</name>
    <dbReference type="NCBI Taxonomy" id="1053242"/>
    <lineage>
        <taxon>Bacteria</taxon>
        <taxon>Bacillati</taxon>
        <taxon>Bacillota</taxon>
        <taxon>Bacilli</taxon>
        <taxon>Bacillales</taxon>
        <taxon>Bacillaceae</taxon>
        <taxon>Bacillus</taxon>
        <taxon>Bacillus cereus group</taxon>
    </lineage>
</organism>
<evidence type="ECO:0000313" key="1">
    <source>
        <dbReference type="EMBL" id="EOQ22598.1"/>
    </source>
</evidence>
<dbReference type="RefSeq" id="WP_016121483.1">
    <property type="nucleotide sequence ID" value="NZ_KB976817.1"/>
</dbReference>
<accession>A0A9W5RCR7</accession>
<gene>
    <name evidence="1" type="ORF">IKC_06362</name>
</gene>
<evidence type="ECO:0000313" key="2">
    <source>
        <dbReference type="Proteomes" id="UP000014028"/>
    </source>
</evidence>
<sequence length="98" mass="11428">MGARNLGMEQTDTEHMDKKAKSIGLLVGISGQLYFTTISRISNVYIEYINEQWIAWRETHYTGEIEPSDVKVIAKESTFEYVVMKTNRYLSYVRRNGR</sequence>
<dbReference type="Proteomes" id="UP000014028">
    <property type="component" value="Unassembled WGS sequence"/>
</dbReference>
<comment type="caution">
    <text evidence="1">The sequence shown here is derived from an EMBL/GenBank/DDBJ whole genome shotgun (WGS) entry which is preliminary data.</text>
</comment>